<keyword evidence="3" id="KW-1185">Reference proteome</keyword>
<feature type="compositionally biased region" description="Pro residues" evidence="1">
    <location>
        <begin position="22"/>
        <end position="31"/>
    </location>
</feature>
<protein>
    <submittedName>
        <fullName evidence="2">Uncharacterized protein</fullName>
    </submittedName>
</protein>
<dbReference type="AlphaFoldDB" id="A0A9R0W8M6"/>
<accession>A0A9R0W8M6</accession>
<dbReference type="Gramene" id="TRITD4Bv1G006970.1">
    <property type="protein sequence ID" value="TRITD4Bv1G006970.1"/>
    <property type="gene ID" value="TRITD4Bv1G006970"/>
</dbReference>
<evidence type="ECO:0000256" key="1">
    <source>
        <dbReference type="SAM" id="MobiDB-lite"/>
    </source>
</evidence>
<feature type="region of interest" description="Disordered" evidence="1">
    <location>
        <begin position="92"/>
        <end position="118"/>
    </location>
</feature>
<evidence type="ECO:0000313" key="2">
    <source>
        <dbReference type="EMBL" id="VAI01021.1"/>
    </source>
</evidence>
<organism evidence="2 3">
    <name type="scientific">Triticum turgidum subsp. durum</name>
    <name type="common">Durum wheat</name>
    <name type="synonym">Triticum durum</name>
    <dbReference type="NCBI Taxonomy" id="4567"/>
    <lineage>
        <taxon>Eukaryota</taxon>
        <taxon>Viridiplantae</taxon>
        <taxon>Streptophyta</taxon>
        <taxon>Embryophyta</taxon>
        <taxon>Tracheophyta</taxon>
        <taxon>Spermatophyta</taxon>
        <taxon>Magnoliopsida</taxon>
        <taxon>Liliopsida</taxon>
        <taxon>Poales</taxon>
        <taxon>Poaceae</taxon>
        <taxon>BOP clade</taxon>
        <taxon>Pooideae</taxon>
        <taxon>Triticodae</taxon>
        <taxon>Triticeae</taxon>
        <taxon>Triticinae</taxon>
        <taxon>Triticum</taxon>
    </lineage>
</organism>
<feature type="region of interest" description="Disordered" evidence="1">
    <location>
        <begin position="1"/>
        <end position="42"/>
    </location>
</feature>
<reference evidence="2 3" key="1">
    <citation type="submission" date="2017-09" db="EMBL/GenBank/DDBJ databases">
        <authorList>
            <consortium name="International Durum Wheat Genome Sequencing Consortium (IDWGSC)"/>
            <person name="Milanesi L."/>
        </authorList>
    </citation>
    <scope>NUCLEOTIDE SEQUENCE [LARGE SCALE GENOMIC DNA]</scope>
    <source>
        <strain evidence="3">cv. Svevo</strain>
    </source>
</reference>
<gene>
    <name evidence="2" type="ORF">TRITD_4Bv1G006970</name>
</gene>
<name>A0A9R0W8M6_TRITD</name>
<sequence>MHAEEKEQNRKKKKICGIRICRPPPPPPSLAPPLSGSAHGMAAAAISRPLAGRGSQRLPAPGLSGGPFLIHHHAATQQRLGGLHLELTPALLPVGGGRPRPARKGDGPGTVQGAWARG</sequence>
<proteinExistence type="predicted"/>
<evidence type="ECO:0000313" key="3">
    <source>
        <dbReference type="Proteomes" id="UP000324705"/>
    </source>
</evidence>
<dbReference type="EMBL" id="LT934118">
    <property type="protein sequence ID" value="VAI01021.1"/>
    <property type="molecule type" value="Genomic_DNA"/>
</dbReference>
<dbReference type="Proteomes" id="UP000324705">
    <property type="component" value="Chromosome 4B"/>
</dbReference>